<comment type="caution">
    <text evidence="2">The sequence shown here is derived from an EMBL/GenBank/DDBJ whole genome shotgun (WGS) entry which is preliminary data.</text>
</comment>
<dbReference type="Proteomes" id="UP001595833">
    <property type="component" value="Unassembled WGS sequence"/>
</dbReference>
<evidence type="ECO:0000313" key="2">
    <source>
        <dbReference type="EMBL" id="MFC5054178.1"/>
    </source>
</evidence>
<feature type="domain" description="N-acetyltransferase" evidence="1">
    <location>
        <begin position="11"/>
        <end position="149"/>
    </location>
</feature>
<proteinExistence type="predicted"/>
<dbReference type="EC" id="2.3.1.-" evidence="2"/>
<dbReference type="Pfam" id="PF00583">
    <property type="entry name" value="Acetyltransf_1"/>
    <property type="match status" value="1"/>
</dbReference>
<sequence>MALAFANVVIETVSGVDHPTVERLVELGNRSRKTLGLLPRAAYFEAAEEGCLLSARSGGELIGYVLFRLPRNEVAVTHLCVAREYRRSGVARLLVEELSRRYPWRLGLRAKCRDDYPDIQRVWRGLGFVQLGRARGRGGDHAPMTVWWRDHGHPDLFTPVDEPTVLTVAIDTNILMDLHTRREHPRAERSQVLLAPDVADRIEKVVSHGLERDLAGHPAELRQRLVDATRHYRRPHGSPAEAERFHEVLLDALHRRIPNYTPTRQDEGDLWQVAETAAAKVKVFLTWDERLRTTVGPLLLELGDHPDLAALRVIDPDHLVVHLDELAHAAAYRPRALAGSRFNTELADADSESVLLAFLDRSGDETRQELKRRLQRLAQLPRSHSIIRDATGAPVGCYASIVDGHTVRTPLLRIADHPDADTIARHLLWTLRLTARTKGATVVRVDDPYLSALVARAASHESYQRVHDAWYAWVIDVAASGMEISAAATAAREPVGLGAASLIAPNLPADAAAEYERTWWPAKITDSSLPHFAVAIQPRWSAELFGEPPILTPRATTLALGREHVYYRTGRPSTLKAPGRILWYMTQDPMIGEGRFIGTSLLDAIETGAPDELYAKLAHYGVFALKDVRKVASPQHGAQALRLSYTEMFAHHVPWNEYVRLREATGGPQKIQGPVGMPLDTFNAIYARGVRSNTS</sequence>
<accession>A0ABV9XW37</accession>
<dbReference type="Gene3D" id="3.40.630.30">
    <property type="match status" value="1"/>
</dbReference>
<protein>
    <submittedName>
        <fullName evidence="2">GNAT family N-acetyltransferase</fullName>
        <ecNumber evidence="2">2.3.1.-</ecNumber>
    </submittedName>
</protein>
<dbReference type="PROSITE" id="PS51186">
    <property type="entry name" value="GNAT"/>
    <property type="match status" value="1"/>
</dbReference>
<dbReference type="GO" id="GO:0016746">
    <property type="term" value="F:acyltransferase activity"/>
    <property type="evidence" value="ECO:0007669"/>
    <property type="project" value="UniProtKB-KW"/>
</dbReference>
<dbReference type="InterPro" id="IPR000182">
    <property type="entry name" value="GNAT_dom"/>
</dbReference>
<dbReference type="InterPro" id="IPR016181">
    <property type="entry name" value="Acyl_CoA_acyltransferase"/>
</dbReference>
<evidence type="ECO:0000313" key="3">
    <source>
        <dbReference type="Proteomes" id="UP001595833"/>
    </source>
</evidence>
<keyword evidence="2" id="KW-0808">Transferase</keyword>
<keyword evidence="2" id="KW-0012">Acyltransferase</keyword>
<keyword evidence="3" id="KW-1185">Reference proteome</keyword>
<organism evidence="2 3">
    <name type="scientific">Saccharothrix xinjiangensis</name>
    <dbReference type="NCBI Taxonomy" id="204798"/>
    <lineage>
        <taxon>Bacteria</taxon>
        <taxon>Bacillati</taxon>
        <taxon>Actinomycetota</taxon>
        <taxon>Actinomycetes</taxon>
        <taxon>Pseudonocardiales</taxon>
        <taxon>Pseudonocardiaceae</taxon>
        <taxon>Saccharothrix</taxon>
    </lineage>
</organism>
<dbReference type="SUPFAM" id="SSF55729">
    <property type="entry name" value="Acyl-CoA N-acyltransferases (Nat)"/>
    <property type="match status" value="1"/>
</dbReference>
<evidence type="ECO:0000259" key="1">
    <source>
        <dbReference type="PROSITE" id="PS51186"/>
    </source>
</evidence>
<gene>
    <name evidence="2" type="ORF">ACFPFM_10450</name>
</gene>
<reference evidence="3" key="1">
    <citation type="journal article" date="2019" name="Int. J. Syst. Evol. Microbiol.">
        <title>The Global Catalogue of Microorganisms (GCM) 10K type strain sequencing project: providing services to taxonomists for standard genome sequencing and annotation.</title>
        <authorList>
            <consortium name="The Broad Institute Genomics Platform"/>
            <consortium name="The Broad Institute Genome Sequencing Center for Infectious Disease"/>
            <person name="Wu L."/>
            <person name="Ma J."/>
        </authorList>
    </citation>
    <scope>NUCLEOTIDE SEQUENCE [LARGE SCALE GENOMIC DNA]</scope>
    <source>
        <strain evidence="3">KCTC 12848</strain>
    </source>
</reference>
<dbReference type="RefSeq" id="WP_344038642.1">
    <property type="nucleotide sequence ID" value="NZ_BAAAKE010000012.1"/>
</dbReference>
<dbReference type="EMBL" id="JBHSJB010000008">
    <property type="protein sequence ID" value="MFC5054178.1"/>
    <property type="molecule type" value="Genomic_DNA"/>
</dbReference>
<dbReference type="CDD" id="cd04301">
    <property type="entry name" value="NAT_SF"/>
    <property type="match status" value="1"/>
</dbReference>
<name>A0ABV9XW37_9PSEU</name>